<accession>A0A1X6NW59</accession>
<evidence type="ECO:0000256" key="1">
    <source>
        <dbReference type="SAM" id="MobiDB-lite"/>
    </source>
</evidence>
<feature type="compositionally biased region" description="Gly residues" evidence="1">
    <location>
        <begin position="207"/>
        <end position="222"/>
    </location>
</feature>
<evidence type="ECO:0008006" key="4">
    <source>
        <dbReference type="Google" id="ProtNLM"/>
    </source>
</evidence>
<protein>
    <recommendedName>
        <fullName evidence="4">Glutamine cyclotransferase</fullName>
    </recommendedName>
</protein>
<dbReference type="PANTHER" id="PTHR31270:SF1">
    <property type="entry name" value="GLUTAMINYL-PEPTIDE CYCLOTRANSFERASE"/>
    <property type="match status" value="1"/>
</dbReference>
<feature type="compositionally biased region" description="Low complexity" evidence="1">
    <location>
        <begin position="42"/>
        <end position="58"/>
    </location>
</feature>
<organism evidence="2 3">
    <name type="scientific">Porphyra umbilicalis</name>
    <name type="common">Purple laver</name>
    <name type="synonym">Red alga</name>
    <dbReference type="NCBI Taxonomy" id="2786"/>
    <lineage>
        <taxon>Eukaryota</taxon>
        <taxon>Rhodophyta</taxon>
        <taxon>Bangiophyceae</taxon>
        <taxon>Bangiales</taxon>
        <taxon>Bangiaceae</taxon>
        <taxon>Porphyra</taxon>
    </lineage>
</organism>
<reference evidence="2 3" key="1">
    <citation type="submission" date="2017-03" db="EMBL/GenBank/DDBJ databases">
        <title>WGS assembly of Porphyra umbilicalis.</title>
        <authorList>
            <person name="Brawley S.H."/>
            <person name="Blouin N.A."/>
            <person name="Ficko-Blean E."/>
            <person name="Wheeler G.L."/>
            <person name="Lohr M."/>
            <person name="Goodson H.V."/>
            <person name="Jenkins J.W."/>
            <person name="Blaby-Haas C.E."/>
            <person name="Helliwell K.E."/>
            <person name="Chan C."/>
            <person name="Marriage T."/>
            <person name="Bhattacharya D."/>
            <person name="Klein A.S."/>
            <person name="Badis Y."/>
            <person name="Brodie J."/>
            <person name="Cao Y."/>
            <person name="Collen J."/>
            <person name="Dittami S.M."/>
            <person name="Gachon C.M."/>
            <person name="Green B.R."/>
            <person name="Karpowicz S."/>
            <person name="Kim J.W."/>
            <person name="Kudahl U."/>
            <person name="Lin S."/>
            <person name="Michel G."/>
            <person name="Mittag M."/>
            <person name="Olson B.J."/>
            <person name="Pangilinan J."/>
            <person name="Peng Y."/>
            <person name="Qiu H."/>
            <person name="Shu S."/>
            <person name="Singer J.T."/>
            <person name="Smith A.G."/>
            <person name="Sprecher B.N."/>
            <person name="Wagner V."/>
            <person name="Wang W."/>
            <person name="Wang Z.-Y."/>
            <person name="Yan J."/>
            <person name="Yarish C."/>
            <person name="Zoeuner-Riek S."/>
            <person name="Zhuang Y."/>
            <person name="Zou Y."/>
            <person name="Lindquist E.A."/>
            <person name="Grimwood J."/>
            <person name="Barry K."/>
            <person name="Rokhsar D.S."/>
            <person name="Schmutz J."/>
            <person name="Stiller J.W."/>
            <person name="Grossman A.R."/>
            <person name="Prochnik S.E."/>
        </authorList>
    </citation>
    <scope>NUCLEOTIDE SEQUENCE [LARGE SCALE GENOMIC DNA]</scope>
    <source>
        <strain evidence="2">4086291</strain>
    </source>
</reference>
<dbReference type="Proteomes" id="UP000218209">
    <property type="component" value="Unassembled WGS sequence"/>
</dbReference>
<name>A0A1X6NW59_PORUM</name>
<dbReference type="Pfam" id="PF05096">
    <property type="entry name" value="Glu_cyclase_2"/>
    <property type="match status" value="2"/>
</dbReference>
<dbReference type="PANTHER" id="PTHR31270">
    <property type="entry name" value="GLUTAMINYL-PEPTIDE CYCLOTRANSFERASE"/>
    <property type="match status" value="1"/>
</dbReference>
<evidence type="ECO:0000313" key="2">
    <source>
        <dbReference type="EMBL" id="OSX72812.1"/>
    </source>
</evidence>
<feature type="region of interest" description="Disordered" evidence="1">
    <location>
        <begin position="141"/>
        <end position="250"/>
    </location>
</feature>
<proteinExistence type="predicted"/>
<dbReference type="AlphaFoldDB" id="A0A1X6NW59"/>
<evidence type="ECO:0000313" key="3">
    <source>
        <dbReference type="Proteomes" id="UP000218209"/>
    </source>
</evidence>
<dbReference type="EMBL" id="KV919037">
    <property type="protein sequence ID" value="OSX72812.1"/>
    <property type="molecule type" value="Genomic_DNA"/>
</dbReference>
<keyword evidence="3" id="KW-1185">Reference proteome</keyword>
<dbReference type="InterPro" id="IPR007788">
    <property type="entry name" value="QCT"/>
</dbReference>
<feature type="compositionally biased region" description="Pro residues" evidence="1">
    <location>
        <begin position="141"/>
        <end position="153"/>
    </location>
</feature>
<feature type="compositionally biased region" description="Basic residues" evidence="1">
    <location>
        <begin position="154"/>
        <end position="181"/>
    </location>
</feature>
<gene>
    <name evidence="2" type="ORF">BU14_0403s0014</name>
</gene>
<feature type="region of interest" description="Disordered" evidence="1">
    <location>
        <begin position="519"/>
        <end position="545"/>
    </location>
</feature>
<feature type="region of interest" description="Disordered" evidence="1">
    <location>
        <begin position="25"/>
        <end position="71"/>
    </location>
</feature>
<sequence>MPPLPLLAAFVVPIPFTPLLTRPAAGGGGFMPPRRARRRAAAARAAAPPAAAATPARGSGNRPLVTATAGASRPRFSPPLLALLSAAAAAAAAAAATLYARTTPAAAGAAAAAASAAWSLPSWWPQSPPPPPPCLHSHPVPWAPPPPPSGPPPRPHRRGAGAARHGRVYAGSRRPRRRRVCGIHGPPRALGAPTRRHRDGVRDGRGAPAGGRVWGGRRAAGGGHRRRLWLPRPGGGGDGGDSDTAAPPDAPDRLLQLLWKSRTGYVYRAADLAPTGSFAFGGVDGWGLAALPGGSGAFLLSDGSAVVRVVVPARRAGPPATDVLAEVGRFTVTDGGRPVPLVNELHVAADGQSLVANVWMSPYIAVIRLGGLAAAAAEALPPPRGAPPPDAARLPPATVPDGVGAVERWLDAGPLLGPAERRGADVVNGLADAADAGGGLWVTGKLWPWVFRVTVGRQVGGGELPAAQAPSFGTSRACARFTATLAGRGREVGGVAGPGKEGGGGMPWAAASWERPWRDGMAGGGHQPGETLGGWRAAPVSVHGK</sequence>
<dbReference type="GO" id="GO:0016603">
    <property type="term" value="F:glutaminyl-peptide cyclotransferase activity"/>
    <property type="evidence" value="ECO:0007669"/>
    <property type="project" value="InterPro"/>
</dbReference>